<dbReference type="eggNOG" id="arCOG02766">
    <property type="taxonomic scope" value="Archaea"/>
</dbReference>
<dbReference type="Proteomes" id="UP000010878">
    <property type="component" value="Chromosome"/>
</dbReference>
<evidence type="ECO:0000313" key="4">
    <source>
        <dbReference type="Proteomes" id="UP000010878"/>
    </source>
</evidence>
<feature type="transmembrane region" description="Helical" evidence="1">
    <location>
        <begin position="69"/>
        <end position="88"/>
    </location>
</feature>
<dbReference type="EMBL" id="CP003929">
    <property type="protein sequence ID" value="AGB38704.1"/>
    <property type="molecule type" value="Genomic_DNA"/>
</dbReference>
<dbReference type="GO" id="GO:0004175">
    <property type="term" value="F:endopeptidase activity"/>
    <property type="evidence" value="ECO:0007669"/>
    <property type="project" value="UniProtKB-ARBA"/>
</dbReference>
<keyword evidence="1" id="KW-0812">Transmembrane</keyword>
<sequence length="253" mass="26729">MGTGTRSRTDRGVSREDVARRLENTVEPLADCSLLWSLTLPLVPIAATALVMTAGFTLHRGADPGWPDWALLLPLGGAYVAVLAWLYWRWDRATWRAAAVVRRPSGRELASALVATAVGIGIVVAGNAIATSVDLDPHARAPVTDARGIAALLVATVVIAPIAEEVLFRGLVLGHLLARGYSVLAASALSIALFALIHAFMAGPVSILITGALGTVLTGLRLRYDSLVGPWLMHVLINAWGVMLTVGLLPALW</sequence>
<dbReference type="HOGENOM" id="CLU_1122609_0_0_2"/>
<dbReference type="RefSeq" id="WP_015322143.1">
    <property type="nucleotide sequence ID" value="NC_019974.1"/>
</dbReference>
<proteinExistence type="predicted"/>
<feature type="transmembrane region" description="Helical" evidence="1">
    <location>
        <begin position="149"/>
        <end position="168"/>
    </location>
</feature>
<dbReference type="PANTHER" id="PTHR36435">
    <property type="entry name" value="SLR1288 PROTEIN"/>
    <property type="match status" value="1"/>
</dbReference>
<dbReference type="GO" id="GO:0080120">
    <property type="term" value="P:CAAX-box protein maturation"/>
    <property type="evidence" value="ECO:0007669"/>
    <property type="project" value="UniProtKB-ARBA"/>
</dbReference>
<protein>
    <submittedName>
        <fullName evidence="3">Putative metal-dependent membrane protease</fullName>
    </submittedName>
</protein>
<gene>
    <name evidence="3" type="ORF">Natoc_2949</name>
</gene>
<keyword evidence="1" id="KW-1133">Transmembrane helix</keyword>
<dbReference type="InterPro" id="IPR003675">
    <property type="entry name" value="Rce1/LyrA-like_dom"/>
</dbReference>
<feature type="transmembrane region" description="Helical" evidence="1">
    <location>
        <begin position="180"/>
        <end position="201"/>
    </location>
</feature>
<dbReference type="Pfam" id="PF02517">
    <property type="entry name" value="Rce1-like"/>
    <property type="match status" value="1"/>
</dbReference>
<evidence type="ECO:0000259" key="2">
    <source>
        <dbReference type="Pfam" id="PF02517"/>
    </source>
</evidence>
<organism evidence="3 4">
    <name type="scientific">Natronococcus occultus SP4</name>
    <dbReference type="NCBI Taxonomy" id="694430"/>
    <lineage>
        <taxon>Archaea</taxon>
        <taxon>Methanobacteriati</taxon>
        <taxon>Methanobacteriota</taxon>
        <taxon>Stenosarchaea group</taxon>
        <taxon>Halobacteria</taxon>
        <taxon>Halobacteriales</taxon>
        <taxon>Natrialbaceae</taxon>
        <taxon>Natronococcus</taxon>
    </lineage>
</organism>
<feature type="transmembrane region" description="Helical" evidence="1">
    <location>
        <begin position="207"/>
        <end position="224"/>
    </location>
</feature>
<dbReference type="OrthoDB" id="206220at2157"/>
<keyword evidence="3" id="KW-0378">Hydrolase</keyword>
<keyword evidence="4" id="KW-1185">Reference proteome</keyword>
<reference evidence="3 4" key="1">
    <citation type="submission" date="2012-11" db="EMBL/GenBank/DDBJ databases">
        <title>FINISHED of Natronococcus occultus SP4, DSM 3396.</title>
        <authorList>
            <consortium name="DOE Joint Genome Institute"/>
            <person name="Eisen J."/>
            <person name="Huntemann M."/>
            <person name="Wei C.-L."/>
            <person name="Han J."/>
            <person name="Detter J.C."/>
            <person name="Han C."/>
            <person name="Tapia R."/>
            <person name="Chen A."/>
            <person name="Kyrpides N."/>
            <person name="Mavromatis K."/>
            <person name="Markowitz V."/>
            <person name="Szeto E."/>
            <person name="Ivanova N."/>
            <person name="Mikhailova N."/>
            <person name="Ovchinnikova G."/>
            <person name="Pagani I."/>
            <person name="Pati A."/>
            <person name="Goodwin L."/>
            <person name="Nordberg H.P."/>
            <person name="Cantor M.N."/>
            <person name="Hua S.X."/>
            <person name="Woyke T."/>
            <person name="Eisen J."/>
            <person name="Klenk H.-P."/>
            <person name="Klenk H.-P."/>
        </authorList>
    </citation>
    <scope>NUCLEOTIDE SEQUENCE [LARGE SCALE GENOMIC DNA]</scope>
    <source>
        <strain evidence="3 4">SP4</strain>
    </source>
</reference>
<name>L0K2W7_9EURY</name>
<keyword evidence="3" id="KW-0645">Protease</keyword>
<dbReference type="GO" id="GO:0006508">
    <property type="term" value="P:proteolysis"/>
    <property type="evidence" value="ECO:0007669"/>
    <property type="project" value="UniProtKB-KW"/>
</dbReference>
<accession>L0K2W7</accession>
<feature type="transmembrane region" description="Helical" evidence="1">
    <location>
        <begin position="109"/>
        <end position="129"/>
    </location>
</feature>
<dbReference type="AlphaFoldDB" id="L0K2W7"/>
<dbReference type="PANTHER" id="PTHR36435:SF1">
    <property type="entry name" value="CAAX AMINO TERMINAL PROTEASE FAMILY PROTEIN"/>
    <property type="match status" value="1"/>
</dbReference>
<feature type="transmembrane region" description="Helical" evidence="1">
    <location>
        <begin position="231"/>
        <end position="252"/>
    </location>
</feature>
<feature type="domain" description="CAAX prenyl protease 2/Lysostaphin resistance protein A-like" evidence="2">
    <location>
        <begin position="149"/>
        <end position="239"/>
    </location>
</feature>
<keyword evidence="1" id="KW-0472">Membrane</keyword>
<dbReference type="STRING" id="694430.Natoc_2949"/>
<evidence type="ECO:0000256" key="1">
    <source>
        <dbReference type="SAM" id="Phobius"/>
    </source>
</evidence>
<dbReference type="KEGG" id="nou:Natoc_2949"/>
<dbReference type="GeneID" id="14403336"/>
<evidence type="ECO:0000313" key="3">
    <source>
        <dbReference type="EMBL" id="AGB38704.1"/>
    </source>
</evidence>
<feature type="transmembrane region" description="Helical" evidence="1">
    <location>
        <begin position="34"/>
        <end position="57"/>
    </location>
</feature>
<dbReference type="InterPro" id="IPR052710">
    <property type="entry name" value="CAAX_protease"/>
</dbReference>